<keyword evidence="1" id="KW-0812">Transmembrane</keyword>
<keyword evidence="3" id="KW-1185">Reference proteome</keyword>
<accession>A0ABW5RB10</accession>
<comment type="caution">
    <text evidence="2">The sequence shown here is derived from an EMBL/GenBank/DDBJ whole genome shotgun (WGS) entry which is preliminary data.</text>
</comment>
<protein>
    <submittedName>
        <fullName evidence="2">Uncharacterized protein</fullName>
    </submittedName>
</protein>
<keyword evidence="1" id="KW-0472">Membrane</keyword>
<organism evidence="2 3">
    <name type="scientific">Marinicrinis sediminis</name>
    <dbReference type="NCBI Taxonomy" id="1652465"/>
    <lineage>
        <taxon>Bacteria</taxon>
        <taxon>Bacillati</taxon>
        <taxon>Bacillota</taxon>
        <taxon>Bacilli</taxon>
        <taxon>Bacillales</taxon>
        <taxon>Paenibacillaceae</taxon>
    </lineage>
</organism>
<reference evidence="3" key="1">
    <citation type="journal article" date="2019" name="Int. J. Syst. Evol. Microbiol.">
        <title>The Global Catalogue of Microorganisms (GCM) 10K type strain sequencing project: providing services to taxonomists for standard genome sequencing and annotation.</title>
        <authorList>
            <consortium name="The Broad Institute Genomics Platform"/>
            <consortium name="The Broad Institute Genome Sequencing Center for Infectious Disease"/>
            <person name="Wu L."/>
            <person name="Ma J."/>
        </authorList>
    </citation>
    <scope>NUCLEOTIDE SEQUENCE [LARGE SCALE GENOMIC DNA]</scope>
    <source>
        <strain evidence="3">KCTC 33676</strain>
    </source>
</reference>
<sequence>MAILPTGTPISPEVMLGTLEVARGSSFRNKVAAVLAVMPLAGDTLKAQLNKYLPAVLTRNSPVAGLAVMSLAAVAFGLIAVYV</sequence>
<evidence type="ECO:0000313" key="3">
    <source>
        <dbReference type="Proteomes" id="UP001597497"/>
    </source>
</evidence>
<evidence type="ECO:0000313" key="2">
    <source>
        <dbReference type="EMBL" id="MFD2671915.1"/>
    </source>
</evidence>
<dbReference type="Proteomes" id="UP001597497">
    <property type="component" value="Unassembled WGS sequence"/>
</dbReference>
<dbReference type="RefSeq" id="WP_379929390.1">
    <property type="nucleotide sequence ID" value="NZ_JBHUMM010000018.1"/>
</dbReference>
<dbReference type="EMBL" id="JBHUMM010000018">
    <property type="protein sequence ID" value="MFD2671915.1"/>
    <property type="molecule type" value="Genomic_DNA"/>
</dbReference>
<evidence type="ECO:0000256" key="1">
    <source>
        <dbReference type="SAM" id="Phobius"/>
    </source>
</evidence>
<name>A0ABW5RB10_9BACL</name>
<keyword evidence="1" id="KW-1133">Transmembrane helix</keyword>
<proteinExistence type="predicted"/>
<gene>
    <name evidence="2" type="ORF">ACFSUC_09875</name>
</gene>
<feature type="transmembrane region" description="Helical" evidence="1">
    <location>
        <begin position="63"/>
        <end position="82"/>
    </location>
</feature>